<comment type="caution">
    <text evidence="1">The sequence shown here is derived from an EMBL/GenBank/DDBJ whole genome shotgun (WGS) entry which is preliminary data.</text>
</comment>
<organism evidence="1 2">
    <name type="scientific">Phytophthora fragariaefolia</name>
    <dbReference type="NCBI Taxonomy" id="1490495"/>
    <lineage>
        <taxon>Eukaryota</taxon>
        <taxon>Sar</taxon>
        <taxon>Stramenopiles</taxon>
        <taxon>Oomycota</taxon>
        <taxon>Peronosporomycetes</taxon>
        <taxon>Peronosporales</taxon>
        <taxon>Peronosporaceae</taxon>
        <taxon>Phytophthora</taxon>
    </lineage>
</organism>
<accession>A0A9W6UEU5</accession>
<evidence type="ECO:0000313" key="2">
    <source>
        <dbReference type="Proteomes" id="UP001165121"/>
    </source>
</evidence>
<evidence type="ECO:0000313" key="1">
    <source>
        <dbReference type="EMBL" id="GMF31017.1"/>
    </source>
</evidence>
<dbReference type="OrthoDB" id="10398015at2759"/>
<sequence length="341" mass="38904">MRELVTNLEKKKSALVKRVVGLAGESKRVLSPLSPESCSPELSTSSSTVTTVSFSNYVQLTAQVEYFRRQNARMVEQIGERDLLYSVLRTGLLGFKRDEQNRGNAQFISLTHEQGMTCVRKTSQYINNARLRYANDKCFGDRPKIFGWSQYCKRQEASINFAVKKSLPNVTPRQLAATTWRFITDSDVLNTLGLTHLKTCITLVQKITDDVLVLDRRTEDRTHIDADGKMLILRTIYIAFRYESLDGRMTLALKTINLSLVKYLLREDEIWCDIFYWMHYSSDDTVGNSSLPMTVSEFGGANTYASEEYASSWLEEALFIATRWETLVFPPFLTAEIVNGT</sequence>
<dbReference type="EMBL" id="BSXT01000611">
    <property type="protein sequence ID" value="GMF31017.1"/>
    <property type="molecule type" value="Genomic_DNA"/>
</dbReference>
<proteinExistence type="predicted"/>
<reference evidence="1" key="1">
    <citation type="submission" date="2023-04" db="EMBL/GenBank/DDBJ databases">
        <title>Phytophthora fragariaefolia NBRC 109709.</title>
        <authorList>
            <person name="Ichikawa N."/>
            <person name="Sato H."/>
            <person name="Tonouchi N."/>
        </authorList>
    </citation>
    <scope>NUCLEOTIDE SEQUENCE</scope>
    <source>
        <strain evidence="1">NBRC 109709</strain>
    </source>
</reference>
<keyword evidence="2" id="KW-1185">Reference proteome</keyword>
<dbReference type="Proteomes" id="UP001165121">
    <property type="component" value="Unassembled WGS sequence"/>
</dbReference>
<dbReference type="AlphaFoldDB" id="A0A9W6UEU5"/>
<protein>
    <submittedName>
        <fullName evidence="1">Unnamed protein product</fullName>
    </submittedName>
</protein>
<name>A0A9W6UEU5_9STRA</name>
<gene>
    <name evidence="1" type="ORF">Pfra01_000699700</name>
</gene>